<sequence>MSEPDATRFRALFEHTDDAVAEVKFIDDKPIIRAVNPAFVELFGVDSEQIRGEPLTEHVLGIERDGWKASDGAPGDPHPQQGTVTGQTVEGPRQLSCRVVPTTANRALTIYTDLTERQRREQHHQVLHRVLRHNLRNKLVPLLDGTETLAAELSGDLGAQASLMATAASELAELSEMAGKIEYVMGAAATTASRTDLVESVQSVLDRYDAATVDLAVEDSETVTVAVDDRLEIALTQLVENGIKHTDGEPELSVTVRCERTVAVVEVSDNGPGLPEHERAVLFGDRPITQLRHSTGLGLWLTKWILDCHGGELAYDRHDGRTTLTLQIPLAAEFGVGDNDRRRTSQGD</sequence>
<evidence type="ECO:0000256" key="7">
    <source>
        <dbReference type="SAM" id="MobiDB-lite"/>
    </source>
</evidence>
<gene>
    <name evidence="9" type="ORF">BDK61_0444</name>
</gene>
<evidence type="ECO:0000256" key="2">
    <source>
        <dbReference type="ARBA" id="ARBA00012438"/>
    </source>
</evidence>
<dbReference type="PANTHER" id="PTHR44936:SF10">
    <property type="entry name" value="SENSOR PROTEIN RSTB"/>
    <property type="match status" value="1"/>
</dbReference>
<dbReference type="EMBL" id="RBWW01000001">
    <property type="protein sequence ID" value="RKS81173.1"/>
    <property type="molecule type" value="Genomic_DNA"/>
</dbReference>
<feature type="region of interest" description="Disordered" evidence="7">
    <location>
        <begin position="66"/>
        <end position="91"/>
    </location>
</feature>
<dbReference type="SUPFAM" id="SSF55785">
    <property type="entry name" value="PYP-like sensor domain (PAS domain)"/>
    <property type="match status" value="1"/>
</dbReference>
<evidence type="ECO:0000313" key="10">
    <source>
        <dbReference type="Proteomes" id="UP000268233"/>
    </source>
</evidence>
<dbReference type="NCBIfam" id="TIGR00229">
    <property type="entry name" value="sensory_box"/>
    <property type="match status" value="1"/>
</dbReference>
<evidence type="ECO:0000256" key="5">
    <source>
        <dbReference type="ARBA" id="ARBA00022777"/>
    </source>
</evidence>
<dbReference type="PRINTS" id="PR00344">
    <property type="entry name" value="BCTRLSENSOR"/>
</dbReference>
<comment type="caution">
    <text evidence="9">The sequence shown here is derived from an EMBL/GenBank/DDBJ whole genome shotgun (WGS) entry which is preliminary data.</text>
</comment>
<evidence type="ECO:0000256" key="3">
    <source>
        <dbReference type="ARBA" id="ARBA00022679"/>
    </source>
</evidence>
<dbReference type="Gene3D" id="3.30.450.20">
    <property type="entry name" value="PAS domain"/>
    <property type="match status" value="1"/>
</dbReference>
<evidence type="ECO:0000256" key="4">
    <source>
        <dbReference type="ARBA" id="ARBA00022741"/>
    </source>
</evidence>
<dbReference type="InterPro" id="IPR005467">
    <property type="entry name" value="His_kinase_dom"/>
</dbReference>
<keyword evidence="10" id="KW-1185">Reference proteome</keyword>
<keyword evidence="6" id="KW-0067">ATP-binding</keyword>
<evidence type="ECO:0000256" key="1">
    <source>
        <dbReference type="ARBA" id="ARBA00000085"/>
    </source>
</evidence>
<dbReference type="PANTHER" id="PTHR44936">
    <property type="entry name" value="SENSOR PROTEIN CREC"/>
    <property type="match status" value="1"/>
</dbReference>
<dbReference type="CDD" id="cd00075">
    <property type="entry name" value="HATPase"/>
    <property type="match status" value="1"/>
</dbReference>
<reference evidence="9 10" key="1">
    <citation type="submission" date="2018-10" db="EMBL/GenBank/DDBJ databases">
        <title>Genomic Encyclopedia of Archaeal and Bacterial Type Strains, Phase II (KMG-II): from individual species to whole genera.</title>
        <authorList>
            <person name="Goeker M."/>
        </authorList>
    </citation>
    <scope>NUCLEOTIDE SEQUENCE [LARGE SCALE GENOMIC DNA]</scope>
    <source>
        <strain evidence="9 10">DSM 11927</strain>
    </source>
</reference>
<organism evidence="9 10">
    <name type="scientific">Haloarcula quadrata</name>
    <dbReference type="NCBI Taxonomy" id="182779"/>
    <lineage>
        <taxon>Archaea</taxon>
        <taxon>Methanobacteriati</taxon>
        <taxon>Methanobacteriota</taxon>
        <taxon>Stenosarchaea group</taxon>
        <taxon>Halobacteria</taxon>
        <taxon>Halobacteriales</taxon>
        <taxon>Haloarculaceae</taxon>
        <taxon>Haloarcula</taxon>
    </lineage>
</organism>
<dbReference type="Pfam" id="PF02518">
    <property type="entry name" value="HATPase_c"/>
    <property type="match status" value="1"/>
</dbReference>
<evidence type="ECO:0000259" key="8">
    <source>
        <dbReference type="PROSITE" id="PS50109"/>
    </source>
</evidence>
<feature type="domain" description="Histidine kinase" evidence="8">
    <location>
        <begin position="130"/>
        <end position="332"/>
    </location>
</feature>
<name>A0A495R1P8_9EURY</name>
<dbReference type="GO" id="GO:0004673">
    <property type="term" value="F:protein histidine kinase activity"/>
    <property type="evidence" value="ECO:0007669"/>
    <property type="project" value="UniProtKB-EC"/>
</dbReference>
<dbReference type="EC" id="2.7.13.3" evidence="2"/>
<accession>A0A495R1P8</accession>
<dbReference type="InterPro" id="IPR003594">
    <property type="entry name" value="HATPase_dom"/>
</dbReference>
<dbReference type="InterPro" id="IPR035965">
    <property type="entry name" value="PAS-like_dom_sf"/>
</dbReference>
<dbReference type="InterPro" id="IPR000014">
    <property type="entry name" value="PAS"/>
</dbReference>
<proteinExistence type="predicted"/>
<keyword evidence="3" id="KW-0808">Transferase</keyword>
<dbReference type="Proteomes" id="UP000268233">
    <property type="component" value="Unassembled WGS sequence"/>
</dbReference>
<dbReference type="SUPFAM" id="SSF55874">
    <property type="entry name" value="ATPase domain of HSP90 chaperone/DNA topoisomerase II/histidine kinase"/>
    <property type="match status" value="1"/>
</dbReference>
<protein>
    <recommendedName>
        <fullName evidence="2">histidine kinase</fullName>
        <ecNumber evidence="2">2.7.13.3</ecNumber>
    </recommendedName>
</protein>
<dbReference type="InterPro" id="IPR004358">
    <property type="entry name" value="Sig_transdc_His_kin-like_C"/>
</dbReference>
<keyword evidence="5" id="KW-0418">Kinase</keyword>
<dbReference type="AlphaFoldDB" id="A0A495R1P8"/>
<dbReference type="Pfam" id="PF13188">
    <property type="entry name" value="PAS_8"/>
    <property type="match status" value="1"/>
</dbReference>
<dbReference type="PROSITE" id="PS50109">
    <property type="entry name" value="HIS_KIN"/>
    <property type="match status" value="1"/>
</dbReference>
<dbReference type="InterPro" id="IPR050980">
    <property type="entry name" value="2C_sensor_his_kinase"/>
</dbReference>
<keyword evidence="4" id="KW-0547">Nucleotide-binding</keyword>
<dbReference type="Gene3D" id="3.30.565.10">
    <property type="entry name" value="Histidine kinase-like ATPase, C-terminal domain"/>
    <property type="match status" value="1"/>
</dbReference>
<dbReference type="GO" id="GO:0005524">
    <property type="term" value="F:ATP binding"/>
    <property type="evidence" value="ECO:0007669"/>
    <property type="project" value="UniProtKB-KW"/>
</dbReference>
<evidence type="ECO:0000313" key="9">
    <source>
        <dbReference type="EMBL" id="RKS81173.1"/>
    </source>
</evidence>
<evidence type="ECO:0000256" key="6">
    <source>
        <dbReference type="ARBA" id="ARBA00022840"/>
    </source>
</evidence>
<dbReference type="InterPro" id="IPR036890">
    <property type="entry name" value="HATPase_C_sf"/>
</dbReference>
<dbReference type="RefSeq" id="WP_121302173.1">
    <property type="nucleotide sequence ID" value="NZ_RBWW01000001.1"/>
</dbReference>
<dbReference type="SMART" id="SM00387">
    <property type="entry name" value="HATPase_c"/>
    <property type="match status" value="1"/>
</dbReference>
<comment type="catalytic activity">
    <reaction evidence="1">
        <text>ATP + protein L-histidine = ADP + protein N-phospho-L-histidine.</text>
        <dbReference type="EC" id="2.7.13.3"/>
    </reaction>
</comment>